<name>A0A166SYK3_9CLOT</name>
<dbReference type="Proteomes" id="UP000093694">
    <property type="component" value="Unassembled WGS sequence"/>
</dbReference>
<dbReference type="InterPro" id="IPR038475">
    <property type="entry name" value="RecG_C_sf"/>
</dbReference>
<comment type="caution">
    <text evidence="2">The sequence shown here is derived from an EMBL/GenBank/DDBJ whole genome shotgun (WGS) entry which is preliminary data.</text>
</comment>
<dbReference type="Proteomes" id="UP000077384">
    <property type="component" value="Unassembled WGS sequence"/>
</dbReference>
<feature type="domain" description="Schlafen AlbA-2" evidence="1">
    <location>
        <begin position="14"/>
        <end position="133"/>
    </location>
</feature>
<dbReference type="EMBL" id="LITQ01000015">
    <property type="protein sequence ID" value="OAA92957.1"/>
    <property type="molecule type" value="Genomic_DNA"/>
</dbReference>
<dbReference type="InterPro" id="IPR038461">
    <property type="entry name" value="Schlafen_AlbA_2_dom_sf"/>
</dbReference>
<reference evidence="3 5" key="2">
    <citation type="journal article" date="2016" name="Front. Microbiol.">
        <title>Industrial Acetogenic Biocatalysts: A Comparative Metabolic and Genomic Analysis.</title>
        <authorList>
            <person name="Bengelsdorf F."/>
            <person name="Poehlein A."/>
            <person name="Sonja S."/>
            <person name="Erz C."/>
            <person name="Hummel T."/>
            <person name="Hoffmeister S."/>
            <person name="Daniel R."/>
            <person name="Durre P."/>
        </authorList>
    </citation>
    <scope>NUCLEOTIDE SEQUENCE [LARGE SCALE GENOMIC DNA]</scope>
    <source>
        <strain evidence="3 5">PTA-10522</strain>
    </source>
</reference>
<accession>A0A166SYK3</accession>
<dbReference type="EMBL" id="LROR01000095">
    <property type="protein sequence ID" value="OBR90501.1"/>
    <property type="molecule type" value="Genomic_DNA"/>
</dbReference>
<evidence type="ECO:0000313" key="2">
    <source>
        <dbReference type="EMBL" id="OAA92957.1"/>
    </source>
</evidence>
<dbReference type="Pfam" id="PF04326">
    <property type="entry name" value="SLFN_AlbA_2"/>
    <property type="match status" value="1"/>
</dbReference>
<reference evidence="2 4" key="1">
    <citation type="journal article" date="2015" name="Biotechnol. Bioeng.">
        <title>Genome sequence and phenotypic characterization of Caulobacter segnis.</title>
        <authorList>
            <person name="Patel S."/>
            <person name="Fletcher B."/>
            <person name="Scott D.C."/>
            <person name="Ely B."/>
        </authorList>
    </citation>
    <scope>NUCLEOTIDE SEQUENCE [LARGE SCALE GENOMIC DNA]</scope>
    <source>
        <strain evidence="2 4">PS02</strain>
    </source>
</reference>
<dbReference type="PANTHER" id="PTHR30595:SF6">
    <property type="entry name" value="SCHLAFEN ALBA-2 DOMAIN-CONTAINING PROTEIN"/>
    <property type="match status" value="1"/>
</dbReference>
<keyword evidence="5" id="KW-1185">Reference proteome</keyword>
<protein>
    <submittedName>
        <fullName evidence="2">Divergent AAA domain protein</fullName>
    </submittedName>
</protein>
<evidence type="ECO:0000259" key="1">
    <source>
        <dbReference type="Pfam" id="PF04326"/>
    </source>
</evidence>
<dbReference type="Gene3D" id="3.30.950.30">
    <property type="entry name" value="Schlafen, AAA domain"/>
    <property type="match status" value="1"/>
</dbReference>
<dbReference type="Gene3D" id="3.30.565.60">
    <property type="match status" value="1"/>
</dbReference>
<evidence type="ECO:0000313" key="4">
    <source>
        <dbReference type="Proteomes" id="UP000077384"/>
    </source>
</evidence>
<evidence type="ECO:0000313" key="5">
    <source>
        <dbReference type="Proteomes" id="UP000093694"/>
    </source>
</evidence>
<dbReference type="PANTHER" id="PTHR30595">
    <property type="entry name" value="GLPR-RELATED TRANSCRIPTIONAL REPRESSOR"/>
    <property type="match status" value="1"/>
</dbReference>
<dbReference type="PATRIC" id="fig|1705578.3.peg.657"/>
<evidence type="ECO:0000313" key="3">
    <source>
        <dbReference type="EMBL" id="OBR90501.1"/>
    </source>
</evidence>
<gene>
    <name evidence="3" type="ORF">CLCOS_40600</name>
    <name evidence="2" type="ORF">WX73_00274</name>
</gene>
<dbReference type="RefSeq" id="WP_063601109.1">
    <property type="nucleotide sequence ID" value="NZ_LITQ01000015.1"/>
</dbReference>
<dbReference type="InterPro" id="IPR007421">
    <property type="entry name" value="Schlafen_AlbA_2_dom"/>
</dbReference>
<organism evidence="2 4">
    <name type="scientific">Clostridium coskatii</name>
    <dbReference type="NCBI Taxonomy" id="1705578"/>
    <lineage>
        <taxon>Bacteria</taxon>
        <taxon>Bacillati</taxon>
        <taxon>Bacillota</taxon>
        <taxon>Clostridia</taxon>
        <taxon>Eubacteriales</taxon>
        <taxon>Clostridiaceae</taxon>
        <taxon>Clostridium</taxon>
    </lineage>
</organism>
<dbReference type="AlphaFoldDB" id="A0A166SYK3"/>
<proteinExistence type="predicted"/>
<sequence>MDIKRFFNLLKKMEGPKLDFKQLLNIETDSGRKELAKDICAIANSRGGRGYIIIGIEDKTKKIVGVDRNFSEEQIQQIISSRIEPPIPISLELLKYKGKDIVIINIYDGPQKPYQMRENGAFYTRRGSTNDTMRKQEIISALQQNLNLNTELCPIPHSKLNCIDNCIVDKYFLSQGIKVNDENRLGLMEDASIIYIDKDSGKYMVTLGGLLIFSNTNNVYIPHNMIKIVNKINKDFRKVSIIQGNLLSIMDKAQEAIENIITVKSYPTEGISEGIRNAVMYRDYSDFSREIEVIVSYNSVVITSPGMLSNRENTSYYNYARRNMWIYEKIITLDSKKRFTGTAASFSRIQKLFKNVGRVKFINSIKNDYFKIIYPGTKKLSN</sequence>